<sequence length="187" mass="21823">MVAYMLDPRFLEESRICNIEPIGYNAFTTYTNQKFEQEKLVDSPYDDNIIWESATKLTPAIWWESWPNSSLKQLAIKILSIPTLSAAAEWNFSTFVHNFSKKLQHNRIETIINHNNETNQEITSNCEEIDNEDEEVENMIYEKGIGKGIKKMIEQIYSPDINIDNNNSLTLNLDDNDNILWNQDTRN</sequence>
<protein>
    <submittedName>
        <fullName evidence="1">2040_t:CDS:1</fullName>
    </submittedName>
</protein>
<comment type="caution">
    <text evidence="1">The sequence shown here is derived from an EMBL/GenBank/DDBJ whole genome shotgun (WGS) entry which is preliminary data.</text>
</comment>
<dbReference type="EMBL" id="CAJVPU010004241">
    <property type="protein sequence ID" value="CAG8530224.1"/>
    <property type="molecule type" value="Genomic_DNA"/>
</dbReference>
<reference evidence="1" key="1">
    <citation type="submission" date="2021-06" db="EMBL/GenBank/DDBJ databases">
        <authorList>
            <person name="Kallberg Y."/>
            <person name="Tangrot J."/>
            <person name="Rosling A."/>
        </authorList>
    </citation>
    <scope>NUCLEOTIDE SEQUENCE</scope>
    <source>
        <strain evidence="1">IL203A</strain>
    </source>
</reference>
<organism evidence="1 2">
    <name type="scientific">Dentiscutata heterogama</name>
    <dbReference type="NCBI Taxonomy" id="1316150"/>
    <lineage>
        <taxon>Eukaryota</taxon>
        <taxon>Fungi</taxon>
        <taxon>Fungi incertae sedis</taxon>
        <taxon>Mucoromycota</taxon>
        <taxon>Glomeromycotina</taxon>
        <taxon>Glomeromycetes</taxon>
        <taxon>Diversisporales</taxon>
        <taxon>Gigasporaceae</taxon>
        <taxon>Dentiscutata</taxon>
    </lineage>
</organism>
<proteinExistence type="predicted"/>
<gene>
    <name evidence="1" type="ORF">DHETER_LOCUS4331</name>
</gene>
<dbReference type="Proteomes" id="UP000789702">
    <property type="component" value="Unassembled WGS sequence"/>
</dbReference>
<keyword evidence="2" id="KW-1185">Reference proteome</keyword>
<evidence type="ECO:0000313" key="1">
    <source>
        <dbReference type="EMBL" id="CAG8530224.1"/>
    </source>
</evidence>
<accession>A0ACA9LHP6</accession>
<evidence type="ECO:0000313" key="2">
    <source>
        <dbReference type="Proteomes" id="UP000789702"/>
    </source>
</evidence>
<name>A0ACA9LHP6_9GLOM</name>